<dbReference type="RefSeq" id="WP_379186711.1">
    <property type="nucleotide sequence ID" value="NZ_JBHSOW010000015.1"/>
</dbReference>
<dbReference type="InterPro" id="IPR036374">
    <property type="entry name" value="OxRdtase_Mopterin-bd_sf"/>
</dbReference>
<dbReference type="CDD" id="cd02109">
    <property type="entry name" value="arch_bact_SO_family_Moco"/>
    <property type="match status" value="1"/>
</dbReference>
<comment type="caution">
    <text evidence="3">The sequence shown here is derived from an EMBL/GenBank/DDBJ whole genome shotgun (WGS) entry which is preliminary data.</text>
</comment>
<evidence type="ECO:0000256" key="1">
    <source>
        <dbReference type="SAM" id="MobiDB-lite"/>
    </source>
</evidence>
<dbReference type="InterPro" id="IPR000572">
    <property type="entry name" value="OxRdtase_Mopterin-bd_dom"/>
</dbReference>
<gene>
    <name evidence="3" type="ORF">ACFPYJ_03815</name>
</gene>
<sequence length="203" mass="23445">MAFGIGSTKKNEAGDDGSRTPPGQRLTAGFPVLHHGEVPIYKDLSTWNLKLLGLVEEEVVIPYSEFMELPRQEFGNDIHCVTTWSKLDNVWEGIAVSTIMDKIKLKPEAKFVMLHAEHGFTTNLPMEDFLRETSFLALRHNGELLTPEHGYPVRMVVPHLYFWKSAKWLRGIEFMAADKPGFWERNGYHMYGNPWDEQRYDFD</sequence>
<feature type="compositionally biased region" description="Basic and acidic residues" evidence="1">
    <location>
        <begin position="9"/>
        <end position="18"/>
    </location>
</feature>
<organism evidence="3 4">
    <name type="scientific">Paenibacillus solisilvae</name>
    <dbReference type="NCBI Taxonomy" id="2486751"/>
    <lineage>
        <taxon>Bacteria</taxon>
        <taxon>Bacillati</taxon>
        <taxon>Bacillota</taxon>
        <taxon>Bacilli</taxon>
        <taxon>Bacillales</taxon>
        <taxon>Paenibacillaceae</taxon>
        <taxon>Paenibacillus</taxon>
    </lineage>
</organism>
<dbReference type="PANTHER" id="PTHR43032:SF4">
    <property type="entry name" value="OXIDOREDUCTASE MOLYBDOPTERIN-BINDING DOMAIN-CONTAINING PROTEIN"/>
    <property type="match status" value="1"/>
</dbReference>
<dbReference type="PANTHER" id="PTHR43032">
    <property type="entry name" value="PROTEIN-METHIONINE-SULFOXIDE REDUCTASE"/>
    <property type="match status" value="1"/>
</dbReference>
<evidence type="ECO:0000313" key="3">
    <source>
        <dbReference type="EMBL" id="MFC5648256.1"/>
    </source>
</evidence>
<evidence type="ECO:0000313" key="4">
    <source>
        <dbReference type="Proteomes" id="UP001596047"/>
    </source>
</evidence>
<feature type="region of interest" description="Disordered" evidence="1">
    <location>
        <begin position="1"/>
        <end position="26"/>
    </location>
</feature>
<dbReference type="Pfam" id="PF00174">
    <property type="entry name" value="Oxidored_molyb"/>
    <property type="match status" value="1"/>
</dbReference>
<reference evidence="4" key="1">
    <citation type="journal article" date="2019" name="Int. J. Syst. Evol. Microbiol.">
        <title>The Global Catalogue of Microorganisms (GCM) 10K type strain sequencing project: providing services to taxonomists for standard genome sequencing and annotation.</title>
        <authorList>
            <consortium name="The Broad Institute Genomics Platform"/>
            <consortium name="The Broad Institute Genome Sequencing Center for Infectious Disease"/>
            <person name="Wu L."/>
            <person name="Ma J."/>
        </authorList>
    </citation>
    <scope>NUCLEOTIDE SEQUENCE [LARGE SCALE GENOMIC DNA]</scope>
    <source>
        <strain evidence="4">CGMCC 1.3240</strain>
    </source>
</reference>
<dbReference type="SUPFAM" id="SSF56524">
    <property type="entry name" value="Oxidoreductase molybdopterin-binding domain"/>
    <property type="match status" value="1"/>
</dbReference>
<accession>A0ABW0VW08</accession>
<dbReference type="Proteomes" id="UP001596047">
    <property type="component" value="Unassembled WGS sequence"/>
</dbReference>
<dbReference type="EMBL" id="JBHSOW010000015">
    <property type="protein sequence ID" value="MFC5648256.1"/>
    <property type="molecule type" value="Genomic_DNA"/>
</dbReference>
<evidence type="ECO:0000259" key="2">
    <source>
        <dbReference type="Pfam" id="PF00174"/>
    </source>
</evidence>
<keyword evidence="4" id="KW-1185">Reference proteome</keyword>
<proteinExistence type="predicted"/>
<dbReference type="Gene3D" id="3.90.420.10">
    <property type="entry name" value="Oxidoreductase, molybdopterin-binding domain"/>
    <property type="match status" value="1"/>
</dbReference>
<protein>
    <submittedName>
        <fullName evidence="3">Sulfite oxidase-like oxidoreductase</fullName>
    </submittedName>
</protein>
<name>A0ABW0VW08_9BACL</name>
<feature type="domain" description="Oxidoreductase molybdopterin-binding" evidence="2">
    <location>
        <begin position="35"/>
        <end position="183"/>
    </location>
</feature>